<dbReference type="GO" id="GO:0003700">
    <property type="term" value="F:DNA-binding transcription factor activity"/>
    <property type="evidence" value="ECO:0007669"/>
    <property type="project" value="InterPro"/>
</dbReference>
<dbReference type="OrthoDB" id="9786526at2"/>
<dbReference type="Gene3D" id="3.40.190.290">
    <property type="match status" value="1"/>
</dbReference>
<dbReference type="GeneID" id="66684254"/>
<sequence length="308" mass="33668">MDRLASMTAFVKAAESGSFAATASALGISPQMVAKHVTYLEARLGARLLNRTTRKQSLTVIGKSYYDRCKVALAEVDWADAIADEARGKPRGLLRVNAPVSFGAHCVTPVVARYLSSHPSVDVDLVLNDRFVDLIDDGFEAVFRIGPLGESNLGAIELAPFQTIACGSPAYLKERGMPSIVSDLVNHECLLFGNWPEPTFSDWLFVRDGLTSKASVHGRLKVNNPASLLEAALAGFGLALIGEEAVRTHLATGRLVRVLPNYETPPRPIHLLFHPDRRQTPKLKTFIEMVVDQLGRNGQDGRRRQQGE</sequence>
<feature type="domain" description="HTH lysR-type" evidence="5">
    <location>
        <begin position="1"/>
        <end position="59"/>
    </location>
</feature>
<dbReference type="Proteomes" id="UP000093748">
    <property type="component" value="Unassembled WGS sequence"/>
</dbReference>
<reference evidence="7" key="1">
    <citation type="submission" date="2016-06" db="EMBL/GenBank/DDBJ databases">
        <title>NZP2037 Pacbio-Illumina hybrid assembly.</title>
        <authorList>
            <person name="Ramsay J.P."/>
        </authorList>
    </citation>
    <scope>NUCLEOTIDE SEQUENCE [LARGE SCALE GENOMIC DNA]</scope>
    <source>
        <strain evidence="7">R7ANS::ICEMlSym2042</strain>
    </source>
</reference>
<dbReference type="InterPro" id="IPR000847">
    <property type="entry name" value="LysR_HTH_N"/>
</dbReference>
<dbReference type="PANTHER" id="PTHR30537">
    <property type="entry name" value="HTH-TYPE TRANSCRIPTIONAL REGULATOR"/>
    <property type="match status" value="1"/>
</dbReference>
<gene>
    <name evidence="6" type="ORF">BAE39_19810</name>
</gene>
<dbReference type="SUPFAM" id="SSF46785">
    <property type="entry name" value="Winged helix' DNA-binding domain"/>
    <property type="match status" value="1"/>
</dbReference>
<dbReference type="Pfam" id="PF03466">
    <property type="entry name" value="LysR_substrate"/>
    <property type="match status" value="1"/>
</dbReference>
<dbReference type="InterPro" id="IPR036390">
    <property type="entry name" value="WH_DNA-bd_sf"/>
</dbReference>
<proteinExistence type="inferred from homology"/>
<dbReference type="CDD" id="cd08477">
    <property type="entry name" value="PBP2_CrgA_like_8"/>
    <property type="match status" value="1"/>
</dbReference>
<organism evidence="6 7">
    <name type="scientific">Rhizobium loti</name>
    <name type="common">Mesorhizobium loti</name>
    <dbReference type="NCBI Taxonomy" id="381"/>
    <lineage>
        <taxon>Bacteria</taxon>
        <taxon>Pseudomonadati</taxon>
        <taxon>Pseudomonadota</taxon>
        <taxon>Alphaproteobacteria</taxon>
        <taxon>Hyphomicrobiales</taxon>
        <taxon>Phyllobacteriaceae</taxon>
        <taxon>Mesorhizobium</taxon>
    </lineage>
</organism>
<dbReference type="SUPFAM" id="SSF53850">
    <property type="entry name" value="Periplasmic binding protein-like II"/>
    <property type="match status" value="1"/>
</dbReference>
<dbReference type="Pfam" id="PF00126">
    <property type="entry name" value="HTH_1"/>
    <property type="match status" value="1"/>
</dbReference>
<dbReference type="EMBL" id="LZTJ01000031">
    <property type="protein sequence ID" value="OBP72786.1"/>
    <property type="molecule type" value="Genomic_DNA"/>
</dbReference>
<dbReference type="GO" id="GO:0006351">
    <property type="term" value="P:DNA-templated transcription"/>
    <property type="evidence" value="ECO:0007669"/>
    <property type="project" value="TreeGrafter"/>
</dbReference>
<comment type="caution">
    <text evidence="6">The sequence shown here is derived from an EMBL/GenBank/DDBJ whole genome shotgun (WGS) entry which is preliminary data.</text>
</comment>
<dbReference type="PANTHER" id="PTHR30537:SF5">
    <property type="entry name" value="HTH-TYPE TRANSCRIPTIONAL ACTIVATOR TTDR-RELATED"/>
    <property type="match status" value="1"/>
</dbReference>
<keyword evidence="4" id="KW-0804">Transcription</keyword>
<name>A0A1A5J9K3_RHILI</name>
<comment type="similarity">
    <text evidence="1">Belongs to the LysR transcriptional regulatory family.</text>
</comment>
<dbReference type="InterPro" id="IPR036388">
    <property type="entry name" value="WH-like_DNA-bd_sf"/>
</dbReference>
<keyword evidence="2" id="KW-0805">Transcription regulation</keyword>
<dbReference type="InterPro" id="IPR058163">
    <property type="entry name" value="LysR-type_TF_proteobact-type"/>
</dbReference>
<protein>
    <submittedName>
        <fullName evidence="6">LysR family transcriptional regulator</fullName>
    </submittedName>
</protein>
<evidence type="ECO:0000313" key="7">
    <source>
        <dbReference type="Proteomes" id="UP000093748"/>
    </source>
</evidence>
<evidence type="ECO:0000259" key="5">
    <source>
        <dbReference type="PROSITE" id="PS50931"/>
    </source>
</evidence>
<dbReference type="PROSITE" id="PS50931">
    <property type="entry name" value="HTH_LYSR"/>
    <property type="match status" value="1"/>
</dbReference>
<accession>A0A1A5J9K3</accession>
<evidence type="ECO:0000256" key="4">
    <source>
        <dbReference type="ARBA" id="ARBA00023163"/>
    </source>
</evidence>
<dbReference type="RefSeq" id="WP_032930163.1">
    <property type="nucleotide sequence ID" value="NZ_LZTH01000044.1"/>
</dbReference>
<dbReference type="InterPro" id="IPR005119">
    <property type="entry name" value="LysR_subst-bd"/>
</dbReference>
<keyword evidence="3" id="KW-0238">DNA-binding</keyword>
<evidence type="ECO:0000256" key="3">
    <source>
        <dbReference type="ARBA" id="ARBA00023125"/>
    </source>
</evidence>
<evidence type="ECO:0000256" key="2">
    <source>
        <dbReference type="ARBA" id="ARBA00023015"/>
    </source>
</evidence>
<dbReference type="Gene3D" id="1.10.10.10">
    <property type="entry name" value="Winged helix-like DNA-binding domain superfamily/Winged helix DNA-binding domain"/>
    <property type="match status" value="1"/>
</dbReference>
<dbReference type="AlphaFoldDB" id="A0A1A5J9K3"/>
<dbReference type="GO" id="GO:0043565">
    <property type="term" value="F:sequence-specific DNA binding"/>
    <property type="evidence" value="ECO:0007669"/>
    <property type="project" value="TreeGrafter"/>
</dbReference>
<evidence type="ECO:0000313" key="6">
    <source>
        <dbReference type="EMBL" id="OBP72786.1"/>
    </source>
</evidence>
<evidence type="ECO:0000256" key="1">
    <source>
        <dbReference type="ARBA" id="ARBA00009437"/>
    </source>
</evidence>